<comment type="caution">
    <text evidence="9">The sequence shown here is derived from an EMBL/GenBank/DDBJ whole genome shotgun (WGS) entry which is preliminary data.</text>
</comment>
<feature type="domain" description="RNA polymerase sigma-70" evidence="8">
    <location>
        <begin position="204"/>
        <end position="230"/>
    </location>
</feature>
<dbReference type="PROSITE" id="PS00715">
    <property type="entry name" value="SIGMA70_1"/>
    <property type="match status" value="1"/>
</dbReference>
<evidence type="ECO:0000259" key="8">
    <source>
        <dbReference type="PROSITE" id="PS00716"/>
    </source>
</evidence>
<feature type="region of interest" description="Sigma-70 factor domain-2" evidence="6">
    <location>
        <begin position="13"/>
        <end position="85"/>
    </location>
</feature>
<dbReference type="Gene3D" id="1.10.1740.10">
    <property type="match status" value="1"/>
</dbReference>
<evidence type="ECO:0000256" key="2">
    <source>
        <dbReference type="ARBA" id="ARBA00023015"/>
    </source>
</evidence>
<evidence type="ECO:0000259" key="7">
    <source>
        <dbReference type="PROSITE" id="PS00715"/>
    </source>
</evidence>
<dbReference type="InterPro" id="IPR014284">
    <property type="entry name" value="RNA_pol_sigma-70_dom"/>
</dbReference>
<dbReference type="NCBIfam" id="TIGR02937">
    <property type="entry name" value="sigma70-ECF"/>
    <property type="match status" value="1"/>
</dbReference>
<dbReference type="InterPro" id="IPR028617">
    <property type="entry name" value="Sigma70_FliA"/>
</dbReference>
<dbReference type="NCBIfam" id="TIGR02479">
    <property type="entry name" value="FliA_WhiG"/>
    <property type="match status" value="1"/>
</dbReference>
<keyword evidence="2 6" id="KW-0805">Transcription regulation</keyword>
<dbReference type="EMBL" id="JBHRTI010000010">
    <property type="protein sequence ID" value="MFC3149262.1"/>
    <property type="molecule type" value="Genomic_DNA"/>
</dbReference>
<evidence type="ECO:0000256" key="5">
    <source>
        <dbReference type="ARBA" id="ARBA00023163"/>
    </source>
</evidence>
<keyword evidence="4 6" id="KW-0238">DNA-binding</keyword>
<feature type="domain" description="RNA polymerase sigma-70" evidence="7">
    <location>
        <begin position="40"/>
        <end position="53"/>
    </location>
</feature>
<proteinExistence type="inferred from homology"/>
<dbReference type="Gene3D" id="1.20.140.160">
    <property type="match status" value="1"/>
</dbReference>
<dbReference type="Pfam" id="PF04545">
    <property type="entry name" value="Sigma70_r4"/>
    <property type="match status" value="1"/>
</dbReference>
<comment type="caution">
    <text evidence="6">Lacks conserved residue(s) required for the propagation of feature annotation.</text>
</comment>
<keyword evidence="1 6" id="KW-0963">Cytoplasm</keyword>
<keyword evidence="5 6" id="KW-0804">Transcription</keyword>
<dbReference type="InterPro" id="IPR007627">
    <property type="entry name" value="RNA_pol_sigma70_r2"/>
</dbReference>
<comment type="similarity">
    <text evidence="6">Belongs to the sigma-70 factor family. FliA subfamily.</text>
</comment>
<comment type="function">
    <text evidence="6">Sigma factors are initiation factors that promote the attachment of RNA polymerase to specific initiation sites and are then released. This sigma factor controls the expression of flagella-related genes.</text>
</comment>
<dbReference type="SUPFAM" id="SSF88946">
    <property type="entry name" value="Sigma2 domain of RNA polymerase sigma factors"/>
    <property type="match status" value="1"/>
</dbReference>
<evidence type="ECO:0000256" key="4">
    <source>
        <dbReference type="ARBA" id="ARBA00023125"/>
    </source>
</evidence>
<dbReference type="Pfam" id="PF04542">
    <property type="entry name" value="Sigma70_r2"/>
    <property type="match status" value="1"/>
</dbReference>
<evidence type="ECO:0000256" key="6">
    <source>
        <dbReference type="HAMAP-Rule" id="MF_00962"/>
    </source>
</evidence>
<dbReference type="PIRSF" id="PIRSF000770">
    <property type="entry name" value="RNA_pol_sigma-SigE/K"/>
    <property type="match status" value="1"/>
</dbReference>
<sequence length="237" mass="26809">MYTATGLHDRETQLKKYQPMVRRLAHQMIAKLPANVELDDIVQAGMIGLMDALSRYELGHGTQFETYATQRIKGAMLDELRAGDWLPRSVRKSQRQIEQAIQKVEQRTHRQAQEAEIAKELGLSLDEYREQLSNAHGAQLFYLDDLSGDDDAEGFLDRHAVETAGSPLEALADERFRGALASAIESLPEREKNVMGMYYEHDMNLREIAAVLGVTESRVCQIHSQAVARLRTKLSAW</sequence>
<dbReference type="HAMAP" id="MF_00962">
    <property type="entry name" value="Sigma70_FliA"/>
    <property type="match status" value="1"/>
</dbReference>
<evidence type="ECO:0000256" key="1">
    <source>
        <dbReference type="ARBA" id="ARBA00022490"/>
    </source>
</evidence>
<evidence type="ECO:0000313" key="10">
    <source>
        <dbReference type="Proteomes" id="UP001595556"/>
    </source>
</evidence>
<dbReference type="Proteomes" id="UP001595556">
    <property type="component" value="Unassembled WGS sequence"/>
</dbReference>
<dbReference type="PANTHER" id="PTHR30385">
    <property type="entry name" value="SIGMA FACTOR F FLAGELLAR"/>
    <property type="match status" value="1"/>
</dbReference>
<evidence type="ECO:0000313" key="9">
    <source>
        <dbReference type="EMBL" id="MFC3149262.1"/>
    </source>
</evidence>
<dbReference type="PANTHER" id="PTHR30385:SF7">
    <property type="entry name" value="RNA POLYMERASE SIGMA FACTOR FLIA"/>
    <property type="match status" value="1"/>
</dbReference>
<evidence type="ECO:0000256" key="3">
    <source>
        <dbReference type="ARBA" id="ARBA00023082"/>
    </source>
</evidence>
<feature type="DNA-binding region" description="H-T-H motif" evidence="6">
    <location>
        <begin position="205"/>
        <end position="224"/>
    </location>
</feature>
<feature type="region of interest" description="Sigma-70 factor domain-4" evidence="6">
    <location>
        <begin position="183"/>
        <end position="231"/>
    </location>
</feature>
<dbReference type="InterPro" id="IPR013324">
    <property type="entry name" value="RNA_pol_sigma_r3/r4-like"/>
</dbReference>
<dbReference type="InterPro" id="IPR013325">
    <property type="entry name" value="RNA_pol_sigma_r2"/>
</dbReference>
<dbReference type="CDD" id="cd06171">
    <property type="entry name" value="Sigma70_r4"/>
    <property type="match status" value="1"/>
</dbReference>
<keyword evidence="3 6" id="KW-0731">Sigma factor</keyword>
<feature type="short sequence motif" description="Interaction with polymerase core subunit RpoC" evidence="6">
    <location>
        <begin position="40"/>
        <end position="43"/>
    </location>
</feature>
<dbReference type="InterPro" id="IPR007624">
    <property type="entry name" value="RNA_pol_sigma70_r3"/>
</dbReference>
<dbReference type="PROSITE" id="PS00716">
    <property type="entry name" value="SIGMA70_2"/>
    <property type="match status" value="1"/>
</dbReference>
<name>A0ABV7HD21_9BURK</name>
<organism evidence="9 10">
    <name type="scientific">Piscinibacterium candidicorallinum</name>
    <dbReference type="NCBI Taxonomy" id="1793872"/>
    <lineage>
        <taxon>Bacteria</taxon>
        <taxon>Pseudomonadati</taxon>
        <taxon>Pseudomonadota</taxon>
        <taxon>Betaproteobacteria</taxon>
        <taxon>Burkholderiales</taxon>
        <taxon>Piscinibacterium</taxon>
    </lineage>
</organism>
<dbReference type="Pfam" id="PF04539">
    <property type="entry name" value="Sigma70_r3"/>
    <property type="match status" value="1"/>
</dbReference>
<accession>A0ABV7HD21</accession>
<dbReference type="NCBIfam" id="NF005413">
    <property type="entry name" value="PRK06986.1"/>
    <property type="match status" value="1"/>
</dbReference>
<protein>
    <recommendedName>
        <fullName evidence="6">RNA polymerase sigma factor FliA</fullName>
    </recommendedName>
    <alternativeName>
        <fullName evidence="6">RNA polymerase sigma factor for flagellar operon</fullName>
    </alternativeName>
    <alternativeName>
        <fullName evidence="6">Sigma F</fullName>
    </alternativeName>
    <alternativeName>
        <fullName evidence="6">Sigma-28</fullName>
    </alternativeName>
</protein>
<keyword evidence="10" id="KW-1185">Reference proteome</keyword>
<dbReference type="SUPFAM" id="SSF88659">
    <property type="entry name" value="Sigma3 and sigma4 domains of RNA polymerase sigma factors"/>
    <property type="match status" value="2"/>
</dbReference>
<dbReference type="InterPro" id="IPR000943">
    <property type="entry name" value="RNA_pol_sigma70"/>
</dbReference>
<comment type="subcellular location">
    <subcellularLocation>
        <location evidence="6">Cytoplasm</location>
    </subcellularLocation>
</comment>
<gene>
    <name evidence="6" type="primary">fliA</name>
    <name evidence="9" type="ORF">ACFOEN_16690</name>
</gene>
<reference evidence="10" key="1">
    <citation type="journal article" date="2019" name="Int. J. Syst. Evol. Microbiol.">
        <title>The Global Catalogue of Microorganisms (GCM) 10K type strain sequencing project: providing services to taxonomists for standard genome sequencing and annotation.</title>
        <authorList>
            <consortium name="The Broad Institute Genomics Platform"/>
            <consortium name="The Broad Institute Genome Sequencing Center for Infectious Disease"/>
            <person name="Wu L."/>
            <person name="Ma J."/>
        </authorList>
    </citation>
    <scope>NUCLEOTIDE SEQUENCE [LARGE SCALE GENOMIC DNA]</scope>
    <source>
        <strain evidence="10">KCTC 52168</strain>
    </source>
</reference>
<dbReference type="InterPro" id="IPR012845">
    <property type="entry name" value="RNA_pol_sigma_FliA_WhiG"/>
</dbReference>
<dbReference type="RefSeq" id="WP_377305882.1">
    <property type="nucleotide sequence ID" value="NZ_CP180191.1"/>
</dbReference>
<dbReference type="InterPro" id="IPR007630">
    <property type="entry name" value="RNA_pol_sigma70_r4"/>
</dbReference>
<dbReference type="PRINTS" id="PR00046">
    <property type="entry name" value="SIGMA70FCT"/>
</dbReference>